<evidence type="ECO:0000313" key="1">
    <source>
        <dbReference type="EMBL" id="SHK95910.1"/>
    </source>
</evidence>
<protein>
    <submittedName>
        <fullName evidence="1">DNA-binding beta-propeller fold protein YncE</fullName>
    </submittedName>
</protein>
<dbReference type="EMBL" id="FRAB01000048">
    <property type="protein sequence ID" value="SHK95910.1"/>
    <property type="molecule type" value="Genomic_DNA"/>
</dbReference>
<dbReference type="SUPFAM" id="SSF51004">
    <property type="entry name" value="C-terminal (heme d1) domain of cytochrome cd1-nitrite reductase"/>
    <property type="match status" value="1"/>
</dbReference>
<organism evidence="1 2">
    <name type="scientific">Paraburkholderia terricola</name>
    <dbReference type="NCBI Taxonomy" id="169427"/>
    <lineage>
        <taxon>Bacteria</taxon>
        <taxon>Pseudomonadati</taxon>
        <taxon>Pseudomonadota</taxon>
        <taxon>Betaproteobacteria</taxon>
        <taxon>Burkholderiales</taxon>
        <taxon>Burkholderiaceae</taxon>
        <taxon>Paraburkholderia</taxon>
    </lineage>
</organism>
<evidence type="ECO:0000313" key="2">
    <source>
        <dbReference type="Proteomes" id="UP000184395"/>
    </source>
</evidence>
<accession>A0A1M6WQ66</accession>
<dbReference type="InterPro" id="IPR051200">
    <property type="entry name" value="Host-pathogen_enzymatic-act"/>
</dbReference>
<dbReference type="PROSITE" id="PS51257">
    <property type="entry name" value="PROKAR_LIPOPROTEIN"/>
    <property type="match status" value="1"/>
</dbReference>
<dbReference type="PANTHER" id="PTHR47197:SF3">
    <property type="entry name" value="DIHYDRO-HEME D1 DEHYDROGENASE"/>
    <property type="match status" value="1"/>
</dbReference>
<dbReference type="STRING" id="169427.SAMN05192548_104818"/>
<dbReference type="InterPro" id="IPR015943">
    <property type="entry name" value="WD40/YVTN_repeat-like_dom_sf"/>
</dbReference>
<keyword evidence="1" id="KW-0238">DNA-binding</keyword>
<dbReference type="AlphaFoldDB" id="A0A1M6WQ66"/>
<gene>
    <name evidence="1" type="ORF">SAMN05192548_104818</name>
</gene>
<sequence>MEKHLMTSILLGMAALTGCGGGDNVSGPTVPKLVANIAVPNASSPSFSFDIGYVEAGTYFLADRNNKAVDVVDTKSNTLVAQIPGPFTGAGATTNESGPDGIVGITGTSTIYVGDVGSVKVIDTAARKTVNTIAINTSGSRVDEGCYDPDDHLVMYASPGESPPFVTFVSTLTQKVVVTLPFNGSSGLEACTYDPASKSFLINNDGTTANPDGELDVIAASSAAAGNPSVGKSFALGKCAPTGIVLGPNNDVLVGCDPSAGDPLITLILDRTSGEIRASLPFGGVDQVGYDPASNRYFLPARHYVSSGIAAESGFSPQMAVIDGASRQLLFKIPVGTGAHSVAIDSTRGQVYVPFQGGATDFPNGGVSVFSTR</sequence>
<dbReference type="OrthoDB" id="9124170at2"/>
<dbReference type="GO" id="GO:0003677">
    <property type="term" value="F:DNA binding"/>
    <property type="evidence" value="ECO:0007669"/>
    <property type="project" value="UniProtKB-KW"/>
</dbReference>
<proteinExistence type="predicted"/>
<dbReference type="RefSeq" id="WP_073431998.1">
    <property type="nucleotide sequence ID" value="NZ_CADFGY010000038.1"/>
</dbReference>
<dbReference type="PANTHER" id="PTHR47197">
    <property type="entry name" value="PROTEIN NIRF"/>
    <property type="match status" value="1"/>
</dbReference>
<dbReference type="Gene3D" id="2.130.10.10">
    <property type="entry name" value="YVTN repeat-like/Quinoprotein amine dehydrogenase"/>
    <property type="match status" value="2"/>
</dbReference>
<name>A0A1M6WQ66_9BURK</name>
<dbReference type="Proteomes" id="UP000184395">
    <property type="component" value="Unassembled WGS sequence"/>
</dbReference>
<reference evidence="1 2" key="1">
    <citation type="submission" date="2016-11" db="EMBL/GenBank/DDBJ databases">
        <authorList>
            <person name="Jaros S."/>
            <person name="Januszkiewicz K."/>
            <person name="Wedrychowicz H."/>
        </authorList>
    </citation>
    <scope>NUCLEOTIDE SEQUENCE [LARGE SCALE GENOMIC DNA]</scope>
    <source>
        <strain evidence="1 2">LMG 20594</strain>
    </source>
</reference>
<dbReference type="InterPro" id="IPR011048">
    <property type="entry name" value="Haem_d1_sf"/>
</dbReference>